<dbReference type="PRINTS" id="PR00344">
    <property type="entry name" value="BCTRLSENSOR"/>
</dbReference>
<keyword evidence="8" id="KW-0547">Nucleotide-binding</keyword>
<organism evidence="17 18">
    <name type="scientific">Alteromonas profundi</name>
    <dbReference type="NCBI Taxonomy" id="2696062"/>
    <lineage>
        <taxon>Bacteria</taxon>
        <taxon>Pseudomonadati</taxon>
        <taxon>Pseudomonadota</taxon>
        <taxon>Gammaproteobacteria</taxon>
        <taxon>Alteromonadales</taxon>
        <taxon>Alteromonadaceae</taxon>
        <taxon>Alteromonas/Salinimonas group</taxon>
        <taxon>Alteromonas</taxon>
    </lineage>
</organism>
<proteinExistence type="predicted"/>
<evidence type="ECO:0000256" key="7">
    <source>
        <dbReference type="ARBA" id="ARBA00022692"/>
    </source>
</evidence>
<keyword evidence="5" id="KW-0597">Phosphoprotein</keyword>
<dbReference type="PROSITE" id="PS50109">
    <property type="entry name" value="HIS_KIN"/>
    <property type="match status" value="1"/>
</dbReference>
<gene>
    <name evidence="17" type="ORF">GTH32_16915</name>
</gene>
<evidence type="ECO:0000256" key="10">
    <source>
        <dbReference type="ARBA" id="ARBA00022840"/>
    </source>
</evidence>
<evidence type="ECO:0000259" key="15">
    <source>
        <dbReference type="PROSITE" id="PS50109"/>
    </source>
</evidence>
<dbReference type="Pfam" id="PF00672">
    <property type="entry name" value="HAMP"/>
    <property type="match status" value="1"/>
</dbReference>
<dbReference type="Gene3D" id="1.10.287.130">
    <property type="match status" value="1"/>
</dbReference>
<evidence type="ECO:0000256" key="12">
    <source>
        <dbReference type="ARBA" id="ARBA00023012"/>
    </source>
</evidence>
<dbReference type="Gene3D" id="6.10.340.10">
    <property type="match status" value="1"/>
</dbReference>
<dbReference type="InterPro" id="IPR005467">
    <property type="entry name" value="His_kinase_dom"/>
</dbReference>
<dbReference type="InterPro" id="IPR003660">
    <property type="entry name" value="HAMP_dom"/>
</dbReference>
<feature type="transmembrane region" description="Helical" evidence="14">
    <location>
        <begin position="163"/>
        <end position="182"/>
    </location>
</feature>
<dbReference type="EMBL" id="JAAAWN010000030">
    <property type="protein sequence ID" value="NDV92853.1"/>
    <property type="molecule type" value="Genomic_DNA"/>
</dbReference>
<dbReference type="CDD" id="cd00082">
    <property type="entry name" value="HisKA"/>
    <property type="match status" value="1"/>
</dbReference>
<dbReference type="PROSITE" id="PS50885">
    <property type="entry name" value="HAMP"/>
    <property type="match status" value="1"/>
</dbReference>
<dbReference type="InterPro" id="IPR003661">
    <property type="entry name" value="HisK_dim/P_dom"/>
</dbReference>
<keyword evidence="10" id="KW-0067">ATP-binding</keyword>
<keyword evidence="11 14" id="KW-1133">Transmembrane helix</keyword>
<dbReference type="GO" id="GO:0000155">
    <property type="term" value="F:phosphorelay sensor kinase activity"/>
    <property type="evidence" value="ECO:0007669"/>
    <property type="project" value="InterPro"/>
</dbReference>
<keyword evidence="9" id="KW-0418">Kinase</keyword>
<dbReference type="InterPro" id="IPR036890">
    <property type="entry name" value="HATPase_C_sf"/>
</dbReference>
<dbReference type="Pfam" id="PF00512">
    <property type="entry name" value="HisKA"/>
    <property type="match status" value="1"/>
</dbReference>
<dbReference type="Proteomes" id="UP000470213">
    <property type="component" value="Unassembled WGS sequence"/>
</dbReference>
<dbReference type="RefSeq" id="WP_163087963.1">
    <property type="nucleotide sequence ID" value="NZ_JAAAWN010000030.1"/>
</dbReference>
<dbReference type="CDD" id="cd06225">
    <property type="entry name" value="HAMP"/>
    <property type="match status" value="1"/>
</dbReference>
<keyword evidence="7 14" id="KW-0812">Transmembrane</keyword>
<feature type="domain" description="HAMP" evidence="16">
    <location>
        <begin position="183"/>
        <end position="237"/>
    </location>
</feature>
<keyword evidence="13 14" id="KW-0472">Membrane</keyword>
<dbReference type="EC" id="2.7.13.3" evidence="3"/>
<evidence type="ECO:0000256" key="3">
    <source>
        <dbReference type="ARBA" id="ARBA00012438"/>
    </source>
</evidence>
<keyword evidence="12" id="KW-0902">Two-component regulatory system</keyword>
<dbReference type="AlphaFoldDB" id="A0A7X5RM99"/>
<dbReference type="SMART" id="SM00388">
    <property type="entry name" value="HisKA"/>
    <property type="match status" value="1"/>
</dbReference>
<accession>A0A7X5RM99</accession>
<comment type="caution">
    <text evidence="17">The sequence shown here is derived from an EMBL/GenBank/DDBJ whole genome shotgun (WGS) entry which is preliminary data.</text>
</comment>
<evidence type="ECO:0000256" key="1">
    <source>
        <dbReference type="ARBA" id="ARBA00000085"/>
    </source>
</evidence>
<evidence type="ECO:0000256" key="8">
    <source>
        <dbReference type="ARBA" id="ARBA00022741"/>
    </source>
</evidence>
<keyword evidence="6" id="KW-0808">Transferase</keyword>
<keyword evidence="18" id="KW-1185">Reference proteome</keyword>
<dbReference type="SMART" id="SM00304">
    <property type="entry name" value="HAMP"/>
    <property type="match status" value="1"/>
</dbReference>
<comment type="catalytic activity">
    <reaction evidence="1">
        <text>ATP + protein L-histidine = ADP + protein N-phospho-L-histidine.</text>
        <dbReference type="EC" id="2.7.13.3"/>
    </reaction>
</comment>
<feature type="domain" description="Histidine kinase" evidence="15">
    <location>
        <begin position="245"/>
        <end position="453"/>
    </location>
</feature>
<evidence type="ECO:0000256" key="5">
    <source>
        <dbReference type="ARBA" id="ARBA00022553"/>
    </source>
</evidence>
<protein>
    <recommendedName>
        <fullName evidence="3">histidine kinase</fullName>
        <ecNumber evidence="3">2.7.13.3</ecNumber>
    </recommendedName>
</protein>
<evidence type="ECO:0000313" key="18">
    <source>
        <dbReference type="Proteomes" id="UP000470213"/>
    </source>
</evidence>
<dbReference type="InterPro" id="IPR003594">
    <property type="entry name" value="HATPase_dom"/>
</dbReference>
<dbReference type="Gene3D" id="3.30.565.10">
    <property type="entry name" value="Histidine kinase-like ATPase, C-terminal domain"/>
    <property type="match status" value="1"/>
</dbReference>
<keyword evidence="4" id="KW-1003">Cell membrane</keyword>
<dbReference type="InterPro" id="IPR050398">
    <property type="entry name" value="HssS/ArlS-like"/>
</dbReference>
<dbReference type="SUPFAM" id="SSF158472">
    <property type="entry name" value="HAMP domain-like"/>
    <property type="match status" value="1"/>
</dbReference>
<dbReference type="PANTHER" id="PTHR45528:SF1">
    <property type="entry name" value="SENSOR HISTIDINE KINASE CPXA"/>
    <property type="match status" value="1"/>
</dbReference>
<evidence type="ECO:0000256" key="4">
    <source>
        <dbReference type="ARBA" id="ARBA00022475"/>
    </source>
</evidence>
<dbReference type="SMART" id="SM00387">
    <property type="entry name" value="HATPase_c"/>
    <property type="match status" value="1"/>
</dbReference>
<evidence type="ECO:0000256" key="2">
    <source>
        <dbReference type="ARBA" id="ARBA00004651"/>
    </source>
</evidence>
<evidence type="ECO:0000313" key="17">
    <source>
        <dbReference type="EMBL" id="NDV92853.1"/>
    </source>
</evidence>
<evidence type="ECO:0000256" key="13">
    <source>
        <dbReference type="ARBA" id="ARBA00023136"/>
    </source>
</evidence>
<evidence type="ECO:0000256" key="6">
    <source>
        <dbReference type="ARBA" id="ARBA00022679"/>
    </source>
</evidence>
<sequence length="456" mass="51041">MKWFRHLNPTRAIMGRLFFWFWATFIVTAVLAVWSTRLFFEDLEVNAASPRQLTVLTRGLEKLNSERGERGPLRMALQRSVPPFRGRMVAVDLKTQQVITAGGPPMREKEERDIVNLLEQTSPISITRGALKVTGPVFFNRDDNRYALFVMNMEMPTKSTPPFVLLLCIAIGTTSLLSWLFARSLTRPILQIQTSARSLANGKWNTRVNNAEKRQDELGQLGRDFNRMATQLDAMWTGQKRLLADISHELRSPLARLQMALGLAHQQDVDPTTLVRIEREAERMDALIGQLLVLSKAEAGVTTFSSHTLSALFHDVFTDGQFEAANKNRVLDIADIPKLTVQAEHTMLCRAVENVLRNAIRHSEHAIEVAFDVSEDYWSVIIADDGPGLSAQECERVFSPFYRASLARERESGGVGLGLSIAKAAVELHHGNISAKRGQNNGLVVTLSFPRSLNNA</sequence>
<dbReference type="SUPFAM" id="SSF55874">
    <property type="entry name" value="ATPase domain of HSP90 chaperone/DNA topoisomerase II/histidine kinase"/>
    <property type="match status" value="1"/>
</dbReference>
<dbReference type="GO" id="GO:0005524">
    <property type="term" value="F:ATP binding"/>
    <property type="evidence" value="ECO:0007669"/>
    <property type="project" value="UniProtKB-KW"/>
</dbReference>
<comment type="subcellular location">
    <subcellularLocation>
        <location evidence="2">Cell membrane</location>
        <topology evidence="2">Multi-pass membrane protein</topology>
    </subcellularLocation>
</comment>
<evidence type="ECO:0000256" key="14">
    <source>
        <dbReference type="SAM" id="Phobius"/>
    </source>
</evidence>
<name>A0A7X5RM99_9ALTE</name>
<evidence type="ECO:0000256" key="9">
    <source>
        <dbReference type="ARBA" id="ARBA00022777"/>
    </source>
</evidence>
<evidence type="ECO:0000259" key="16">
    <source>
        <dbReference type="PROSITE" id="PS50885"/>
    </source>
</evidence>
<dbReference type="Pfam" id="PF02518">
    <property type="entry name" value="HATPase_c"/>
    <property type="match status" value="1"/>
</dbReference>
<dbReference type="SUPFAM" id="SSF47384">
    <property type="entry name" value="Homodimeric domain of signal transducing histidine kinase"/>
    <property type="match status" value="1"/>
</dbReference>
<evidence type="ECO:0000256" key="11">
    <source>
        <dbReference type="ARBA" id="ARBA00022989"/>
    </source>
</evidence>
<dbReference type="GO" id="GO:0005886">
    <property type="term" value="C:plasma membrane"/>
    <property type="evidence" value="ECO:0007669"/>
    <property type="project" value="UniProtKB-SubCell"/>
</dbReference>
<reference evidence="17 18" key="1">
    <citation type="submission" date="2020-01" db="EMBL/GenBank/DDBJ databases">
        <authorList>
            <person name="Chen J."/>
            <person name="Zhu S."/>
            <person name="Yang J."/>
        </authorList>
    </citation>
    <scope>NUCLEOTIDE SEQUENCE [LARGE SCALE GENOMIC DNA]</scope>
    <source>
        <strain evidence="17 18">345S023</strain>
    </source>
</reference>
<dbReference type="InterPro" id="IPR036097">
    <property type="entry name" value="HisK_dim/P_sf"/>
</dbReference>
<dbReference type="PANTHER" id="PTHR45528">
    <property type="entry name" value="SENSOR HISTIDINE KINASE CPXA"/>
    <property type="match status" value="1"/>
</dbReference>
<dbReference type="InterPro" id="IPR004358">
    <property type="entry name" value="Sig_transdc_His_kin-like_C"/>
</dbReference>